<keyword evidence="2" id="KW-0813">Transport</keyword>
<dbReference type="AlphaFoldDB" id="A0A1S8TY63"/>
<dbReference type="InterPro" id="IPR050319">
    <property type="entry name" value="ABC_transp_ATP-bind"/>
</dbReference>
<name>A0A1S8TY63_9CLOT</name>
<reference evidence="6 7" key="1">
    <citation type="submission" date="2016-05" db="EMBL/GenBank/DDBJ databases">
        <title>Microbial solvent formation.</title>
        <authorList>
            <person name="Poehlein A."/>
            <person name="Montoya Solano J.D."/>
            <person name="Flitsch S."/>
            <person name="Krabben P."/>
            <person name="Duerre P."/>
            <person name="Daniel R."/>
        </authorList>
    </citation>
    <scope>NUCLEOTIDE SEQUENCE [LARGE SCALE GENOMIC DNA]</scope>
    <source>
        <strain evidence="6 7">DSM 2619</strain>
    </source>
</reference>
<keyword evidence="3" id="KW-0547">Nucleotide-binding</keyword>
<protein>
    <submittedName>
        <fullName evidence="6">Oligopeptide transport ATP-binding protein OppF</fullName>
    </submittedName>
</protein>
<evidence type="ECO:0000256" key="4">
    <source>
        <dbReference type="ARBA" id="ARBA00022840"/>
    </source>
</evidence>
<dbReference type="InterPro" id="IPR017871">
    <property type="entry name" value="ABC_transporter-like_CS"/>
</dbReference>
<dbReference type="Pfam" id="PF00005">
    <property type="entry name" value="ABC_tran"/>
    <property type="match status" value="1"/>
</dbReference>
<dbReference type="RefSeq" id="WP_077845351.1">
    <property type="nucleotide sequence ID" value="NZ_LZZM01000001.1"/>
</dbReference>
<dbReference type="InterPro" id="IPR003593">
    <property type="entry name" value="AAA+_ATPase"/>
</dbReference>
<dbReference type="PROSITE" id="PS00211">
    <property type="entry name" value="ABC_TRANSPORTER_1"/>
    <property type="match status" value="1"/>
</dbReference>
<comment type="similarity">
    <text evidence="1">Belongs to the ABC transporter superfamily.</text>
</comment>
<dbReference type="OrthoDB" id="9806285at2"/>
<dbReference type="SUPFAM" id="SSF52540">
    <property type="entry name" value="P-loop containing nucleoside triphosphate hydrolases"/>
    <property type="match status" value="1"/>
</dbReference>
<dbReference type="SMART" id="SM00382">
    <property type="entry name" value="AAA"/>
    <property type="match status" value="1"/>
</dbReference>
<dbReference type="Proteomes" id="UP000190890">
    <property type="component" value="Unassembled WGS sequence"/>
</dbReference>
<evidence type="ECO:0000313" key="6">
    <source>
        <dbReference type="EMBL" id="OOM82627.1"/>
    </source>
</evidence>
<dbReference type="GO" id="GO:0055085">
    <property type="term" value="P:transmembrane transport"/>
    <property type="evidence" value="ECO:0007669"/>
    <property type="project" value="UniProtKB-ARBA"/>
</dbReference>
<evidence type="ECO:0000256" key="3">
    <source>
        <dbReference type="ARBA" id="ARBA00022741"/>
    </source>
</evidence>
<dbReference type="CDD" id="cd03257">
    <property type="entry name" value="ABC_NikE_OppD_transporters"/>
    <property type="match status" value="1"/>
</dbReference>
<organism evidence="6 7">
    <name type="scientific">Clostridium puniceum</name>
    <dbReference type="NCBI Taxonomy" id="29367"/>
    <lineage>
        <taxon>Bacteria</taxon>
        <taxon>Bacillati</taxon>
        <taxon>Bacillota</taxon>
        <taxon>Clostridia</taxon>
        <taxon>Eubacteriales</taxon>
        <taxon>Clostridiaceae</taxon>
        <taxon>Clostridium</taxon>
    </lineage>
</organism>
<dbReference type="InterPro" id="IPR027417">
    <property type="entry name" value="P-loop_NTPase"/>
</dbReference>
<evidence type="ECO:0000259" key="5">
    <source>
        <dbReference type="PROSITE" id="PS50893"/>
    </source>
</evidence>
<sequence>MDSVLEVKEINKAYISRGKKIQAVKDMSFQIYKGECLGLLGESGCGKSTIAKMIARLEPVDSGKISLDGKDITYAAGKILRQVYRSVQMVFQAPLESFNPRLKLGEGIMESMINQGISRREAKVRAGEYLEMCGLTKAFANRYPHQVSGGECQRASIARAISIKPKLLICDEATSALDVTVQAQILKLMKELKQEMDMTYFLISHDIALVQEICDRVLVMYQGEVIEEGTPNEIIMNPQQEYTKKMIDAVFKISL</sequence>
<dbReference type="GO" id="GO:0016887">
    <property type="term" value="F:ATP hydrolysis activity"/>
    <property type="evidence" value="ECO:0007669"/>
    <property type="project" value="InterPro"/>
</dbReference>
<dbReference type="Gene3D" id="3.40.50.300">
    <property type="entry name" value="P-loop containing nucleotide triphosphate hydrolases"/>
    <property type="match status" value="1"/>
</dbReference>
<accession>A0A1S8TY63</accession>
<dbReference type="PROSITE" id="PS50893">
    <property type="entry name" value="ABC_TRANSPORTER_2"/>
    <property type="match status" value="1"/>
</dbReference>
<dbReference type="PANTHER" id="PTHR43776">
    <property type="entry name" value="TRANSPORT ATP-BINDING PROTEIN"/>
    <property type="match status" value="1"/>
</dbReference>
<feature type="domain" description="ABC transporter" evidence="5">
    <location>
        <begin position="5"/>
        <end position="247"/>
    </location>
</feature>
<keyword evidence="4 6" id="KW-0067">ATP-binding</keyword>
<evidence type="ECO:0000256" key="2">
    <source>
        <dbReference type="ARBA" id="ARBA00022448"/>
    </source>
</evidence>
<comment type="caution">
    <text evidence="6">The sequence shown here is derived from an EMBL/GenBank/DDBJ whole genome shotgun (WGS) entry which is preliminary data.</text>
</comment>
<evidence type="ECO:0000313" key="7">
    <source>
        <dbReference type="Proteomes" id="UP000190890"/>
    </source>
</evidence>
<dbReference type="InterPro" id="IPR003439">
    <property type="entry name" value="ABC_transporter-like_ATP-bd"/>
</dbReference>
<dbReference type="EMBL" id="LZZM01000001">
    <property type="protein sequence ID" value="OOM82627.1"/>
    <property type="molecule type" value="Genomic_DNA"/>
</dbReference>
<keyword evidence="7" id="KW-1185">Reference proteome</keyword>
<dbReference type="STRING" id="29367.CLPUN_00130"/>
<proteinExistence type="inferred from homology"/>
<dbReference type="GO" id="GO:0005524">
    <property type="term" value="F:ATP binding"/>
    <property type="evidence" value="ECO:0007669"/>
    <property type="project" value="UniProtKB-KW"/>
</dbReference>
<evidence type="ECO:0000256" key="1">
    <source>
        <dbReference type="ARBA" id="ARBA00005417"/>
    </source>
</evidence>
<gene>
    <name evidence="6" type="primary">oppF_1</name>
    <name evidence="6" type="ORF">CLPUN_00130</name>
</gene>
<dbReference type="PANTHER" id="PTHR43776:SF7">
    <property type="entry name" value="D,D-DIPEPTIDE TRANSPORT ATP-BINDING PROTEIN DDPF-RELATED"/>
    <property type="match status" value="1"/>
</dbReference>